<organism evidence="9 10">
    <name type="scientific">Streptomyces kronopolitis</name>
    <dbReference type="NCBI Taxonomy" id="1612435"/>
    <lineage>
        <taxon>Bacteria</taxon>
        <taxon>Bacillati</taxon>
        <taxon>Actinomycetota</taxon>
        <taxon>Actinomycetes</taxon>
        <taxon>Kitasatosporales</taxon>
        <taxon>Streptomycetaceae</taxon>
        <taxon>Streptomyces</taxon>
    </lineage>
</organism>
<dbReference type="InterPro" id="IPR036259">
    <property type="entry name" value="MFS_trans_sf"/>
</dbReference>
<feature type="transmembrane region" description="Helical" evidence="7">
    <location>
        <begin position="235"/>
        <end position="252"/>
    </location>
</feature>
<dbReference type="InterPro" id="IPR020846">
    <property type="entry name" value="MFS_dom"/>
</dbReference>
<comment type="subcellular location">
    <subcellularLocation>
        <location evidence="1">Cell membrane</location>
        <topology evidence="1">Multi-pass membrane protein</topology>
    </subcellularLocation>
</comment>
<feature type="transmembrane region" description="Helical" evidence="7">
    <location>
        <begin position="258"/>
        <end position="278"/>
    </location>
</feature>
<dbReference type="Gene3D" id="1.20.1250.20">
    <property type="entry name" value="MFS general substrate transporter like domains"/>
    <property type="match status" value="1"/>
</dbReference>
<evidence type="ECO:0000256" key="4">
    <source>
        <dbReference type="ARBA" id="ARBA00023136"/>
    </source>
</evidence>
<dbReference type="Pfam" id="PF07690">
    <property type="entry name" value="MFS_1"/>
    <property type="match status" value="1"/>
</dbReference>
<reference evidence="10" key="1">
    <citation type="journal article" date="2019" name="Int. J. Syst. Evol. Microbiol.">
        <title>The Global Catalogue of Microorganisms (GCM) 10K type strain sequencing project: providing services to taxonomists for standard genome sequencing and annotation.</title>
        <authorList>
            <consortium name="The Broad Institute Genomics Platform"/>
            <consortium name="The Broad Institute Genome Sequencing Center for Infectious Disease"/>
            <person name="Wu L."/>
            <person name="Ma J."/>
        </authorList>
    </citation>
    <scope>NUCLEOTIDE SEQUENCE [LARGE SCALE GENOMIC DNA]</scope>
    <source>
        <strain evidence="10">CGMCC 4.7323</strain>
    </source>
</reference>
<feature type="domain" description="Major facilitator superfamily (MFS) profile" evidence="8">
    <location>
        <begin position="44"/>
        <end position="540"/>
    </location>
</feature>
<feature type="transmembrane region" description="Helical" evidence="7">
    <location>
        <begin position="201"/>
        <end position="223"/>
    </location>
</feature>
<evidence type="ECO:0000256" key="1">
    <source>
        <dbReference type="ARBA" id="ARBA00004651"/>
    </source>
</evidence>
<dbReference type="EMBL" id="BMND01000028">
    <property type="protein sequence ID" value="GGN57268.1"/>
    <property type="molecule type" value="Genomic_DNA"/>
</dbReference>
<evidence type="ECO:0000256" key="6">
    <source>
        <dbReference type="SAM" id="MobiDB-lite"/>
    </source>
</evidence>
<keyword evidence="2 7" id="KW-0812">Transmembrane</keyword>
<feature type="transmembrane region" description="Helical" evidence="7">
    <location>
        <begin position="173"/>
        <end position="195"/>
    </location>
</feature>
<feature type="region of interest" description="Disordered" evidence="6">
    <location>
        <begin position="1"/>
        <end position="33"/>
    </location>
</feature>
<gene>
    <name evidence="9" type="ORF">GCM10012285_52440</name>
</gene>
<comment type="caution">
    <text evidence="9">The sequence shown here is derived from an EMBL/GenBank/DDBJ whole genome shotgun (WGS) entry which is preliminary data.</text>
</comment>
<keyword evidence="10" id="KW-1185">Reference proteome</keyword>
<name>A0ABQ2JXD7_9ACTN</name>
<dbReference type="Gene3D" id="1.20.1720.10">
    <property type="entry name" value="Multidrug resistance protein D"/>
    <property type="match status" value="1"/>
</dbReference>
<dbReference type="PANTHER" id="PTHR42718">
    <property type="entry name" value="MAJOR FACILITATOR SUPERFAMILY MULTIDRUG TRANSPORTER MFSC"/>
    <property type="match status" value="1"/>
</dbReference>
<evidence type="ECO:0000256" key="7">
    <source>
        <dbReference type="SAM" id="Phobius"/>
    </source>
</evidence>
<feature type="transmembrane region" description="Helical" evidence="7">
    <location>
        <begin position="299"/>
        <end position="323"/>
    </location>
</feature>
<accession>A0ABQ2JXD7</accession>
<feature type="transmembrane region" description="Helical" evidence="7">
    <location>
        <begin position="42"/>
        <end position="66"/>
    </location>
</feature>
<feature type="region of interest" description="Disordered" evidence="6">
    <location>
        <begin position="469"/>
        <end position="497"/>
    </location>
</feature>
<dbReference type="Proteomes" id="UP000600080">
    <property type="component" value="Unassembled WGS sequence"/>
</dbReference>
<feature type="transmembrane region" description="Helical" evidence="7">
    <location>
        <begin position="364"/>
        <end position="381"/>
    </location>
</feature>
<evidence type="ECO:0000256" key="3">
    <source>
        <dbReference type="ARBA" id="ARBA00022989"/>
    </source>
</evidence>
<dbReference type="InterPro" id="IPR011701">
    <property type="entry name" value="MFS"/>
</dbReference>
<evidence type="ECO:0000256" key="2">
    <source>
        <dbReference type="ARBA" id="ARBA00022692"/>
    </source>
</evidence>
<feature type="compositionally biased region" description="Basic and acidic residues" evidence="6">
    <location>
        <begin position="13"/>
        <end position="32"/>
    </location>
</feature>
<proteinExistence type="predicted"/>
<feature type="transmembrane region" description="Helical" evidence="7">
    <location>
        <begin position="110"/>
        <end position="129"/>
    </location>
</feature>
<dbReference type="PANTHER" id="PTHR42718:SF49">
    <property type="entry name" value="EXPORT PROTEIN"/>
    <property type="match status" value="1"/>
</dbReference>
<keyword evidence="4 7" id="KW-0472">Membrane</keyword>
<keyword evidence="3 7" id="KW-1133">Transmembrane helix</keyword>
<evidence type="ECO:0000256" key="5">
    <source>
        <dbReference type="ARBA" id="ARBA00023251"/>
    </source>
</evidence>
<sequence length="551" mass="57001">MRPPGPDGNMSHVAHDRNAPEATARRAPEAQRDAGTGAAHRTLSLAAVLFAVSMTFIDQTLVSIAAPRIAEDLGLTPAGIRWVVNAYLLALAACCALGGRLAELLGHRRIMLVGTVVFLLAAALCGAVPHGDAALAWLIVCRAGQGVGAALMFPAALAVVGMVVPAARRRRSLALFFGLSGVLTAIGPVLGGWLTTWTWRAVFWVNVPVALAAVVLTLLAHLPDDARRGHLDGRGALLLAAGTVLSVLGLQQAGTWGWAAPATWACTLGGLLALVVFVRLELRTRHPLLGLRVFRDRAYVADAVVLFFAMAAFVPVFFFASVYAQVALGSSPNEAGLYLLVFFAGFGVAAQFGGRLLDRYGARTALRLGTALAAVGFALWAHEMTDLSLTAQWPWIVLAGAGIGLLLAPASTDAAGRAAGTARGEATGVTRTVRGYAAGLGLAVLGTVLAHTTTDRIVESLKDRGLSTATSRELAHGLTGTPAGQGGRPPAGDAASRLPPEVLDAVRGDFAEGNRAVFYAMAAALAVAFLCAHLHPGTRRTPAPPPGAGRT</sequence>
<protein>
    <submittedName>
        <fullName evidence="9">MFS transporter</fullName>
    </submittedName>
</protein>
<feature type="transmembrane region" description="Helical" evidence="7">
    <location>
        <begin position="78"/>
        <end position="98"/>
    </location>
</feature>
<evidence type="ECO:0000259" key="8">
    <source>
        <dbReference type="PROSITE" id="PS50850"/>
    </source>
</evidence>
<evidence type="ECO:0000313" key="10">
    <source>
        <dbReference type="Proteomes" id="UP000600080"/>
    </source>
</evidence>
<feature type="transmembrane region" description="Helical" evidence="7">
    <location>
        <begin position="135"/>
        <end position="161"/>
    </location>
</feature>
<keyword evidence="5" id="KW-0046">Antibiotic resistance</keyword>
<evidence type="ECO:0000313" key="9">
    <source>
        <dbReference type="EMBL" id="GGN57268.1"/>
    </source>
</evidence>
<dbReference type="SUPFAM" id="SSF103473">
    <property type="entry name" value="MFS general substrate transporter"/>
    <property type="match status" value="1"/>
</dbReference>
<feature type="transmembrane region" description="Helical" evidence="7">
    <location>
        <begin position="335"/>
        <end position="352"/>
    </location>
</feature>
<dbReference type="PROSITE" id="PS50850">
    <property type="entry name" value="MFS"/>
    <property type="match status" value="1"/>
</dbReference>
<feature type="transmembrane region" description="Helical" evidence="7">
    <location>
        <begin position="393"/>
        <end position="412"/>
    </location>
</feature>
<feature type="transmembrane region" description="Helical" evidence="7">
    <location>
        <begin position="516"/>
        <end position="534"/>
    </location>
</feature>
<dbReference type="CDD" id="cd17321">
    <property type="entry name" value="MFS_MMR_MDR_like"/>
    <property type="match status" value="1"/>
</dbReference>